<dbReference type="EMBL" id="FWXH01000008">
    <property type="protein sequence ID" value="SMC25048.1"/>
    <property type="molecule type" value="Genomic_DNA"/>
</dbReference>
<dbReference type="Proteomes" id="UP000192468">
    <property type="component" value="Unassembled WGS sequence"/>
</dbReference>
<dbReference type="RefSeq" id="WP_084116166.1">
    <property type="nucleotide sequence ID" value="NZ_FWXH01000008.1"/>
</dbReference>
<reference evidence="1 2" key="1">
    <citation type="submission" date="2017-04" db="EMBL/GenBank/DDBJ databases">
        <authorList>
            <person name="Afonso C.L."/>
            <person name="Miller P.J."/>
            <person name="Scott M.A."/>
            <person name="Spackman E."/>
            <person name="Goraichik I."/>
            <person name="Dimitrov K.M."/>
            <person name="Suarez D.L."/>
            <person name="Swayne D.E."/>
        </authorList>
    </citation>
    <scope>NUCLEOTIDE SEQUENCE [LARGE SCALE GENOMIC DNA]</scope>
    <source>
        <strain evidence="1 2">DSM 12555</strain>
    </source>
</reference>
<evidence type="ECO:0000313" key="1">
    <source>
        <dbReference type="EMBL" id="SMC25048.1"/>
    </source>
</evidence>
<gene>
    <name evidence="1" type="ORF">SAMN02745134_02337</name>
</gene>
<dbReference type="AlphaFoldDB" id="A0A1W1XNG2"/>
<sequence>MADKTKKSYIDNLVNSIEDYVSKGKEEELREKISMTIKSKIFSEDIEECLNSRDFSDVGLLDNSVEDISFMFSTIFPIFIESRGATFRLYKHKVEIMLSDKMKDRFIYIFSEGRLTSGEFKCYKLYEDEYVYIVKRVIENIPKFREAIKEQIEDLDEGMGELAKKKTTSKNQLDKSKENSNILLEMLK</sequence>
<evidence type="ECO:0000313" key="2">
    <source>
        <dbReference type="Proteomes" id="UP000192468"/>
    </source>
</evidence>
<dbReference type="OrthoDB" id="1901318at2"/>
<proteinExistence type="predicted"/>
<keyword evidence="2" id="KW-1185">Reference proteome</keyword>
<name>A0A1W1XNG2_9CLOT</name>
<accession>A0A1W1XNG2</accession>
<organism evidence="1 2">
    <name type="scientific">Clostridium acidisoli DSM 12555</name>
    <dbReference type="NCBI Taxonomy" id="1121291"/>
    <lineage>
        <taxon>Bacteria</taxon>
        <taxon>Bacillati</taxon>
        <taxon>Bacillota</taxon>
        <taxon>Clostridia</taxon>
        <taxon>Eubacteriales</taxon>
        <taxon>Clostridiaceae</taxon>
        <taxon>Clostridium</taxon>
    </lineage>
</organism>
<dbReference type="STRING" id="1121291.SAMN02745134_02337"/>
<protein>
    <submittedName>
        <fullName evidence="1">Uncharacterized protein</fullName>
    </submittedName>
</protein>